<dbReference type="PANTHER" id="PTHR12151">
    <property type="entry name" value="ELECTRON TRANSPORT PROTIN SCO1/SENC FAMILY MEMBER"/>
    <property type="match status" value="1"/>
</dbReference>
<feature type="chain" id="PRO_5037959333" evidence="5">
    <location>
        <begin position="20"/>
        <end position="284"/>
    </location>
</feature>
<dbReference type="Pfam" id="PF02630">
    <property type="entry name" value="SCO1-SenC"/>
    <property type="match status" value="1"/>
</dbReference>
<dbReference type="PANTHER" id="PTHR12151:SF8">
    <property type="entry name" value="THIOREDOXIN DOMAIN-CONTAINING PROTEIN"/>
    <property type="match status" value="1"/>
</dbReference>
<evidence type="ECO:0000256" key="5">
    <source>
        <dbReference type="SAM" id="SignalP"/>
    </source>
</evidence>
<dbReference type="Proteomes" id="UP000705867">
    <property type="component" value="Unassembled WGS sequence"/>
</dbReference>
<dbReference type="Gene3D" id="3.40.30.10">
    <property type="entry name" value="Glutaredoxin"/>
    <property type="match status" value="1"/>
</dbReference>
<dbReference type="GO" id="GO:0046872">
    <property type="term" value="F:metal ion binding"/>
    <property type="evidence" value="ECO:0007669"/>
    <property type="project" value="UniProtKB-KW"/>
</dbReference>
<comment type="caution">
    <text evidence="6">The sequence shown here is derived from an EMBL/GenBank/DDBJ whole genome shotgun (WGS) entry which is preliminary data.</text>
</comment>
<keyword evidence="4" id="KW-1133">Transmembrane helix</keyword>
<keyword evidence="4" id="KW-0472">Membrane</keyword>
<name>A0A953JF73_9BACT</name>
<protein>
    <submittedName>
        <fullName evidence="6">SCO family protein</fullName>
    </submittedName>
</protein>
<dbReference type="SUPFAM" id="SSF52833">
    <property type="entry name" value="Thioredoxin-like"/>
    <property type="match status" value="1"/>
</dbReference>
<dbReference type="CDD" id="cd02968">
    <property type="entry name" value="SCO"/>
    <property type="match status" value="1"/>
</dbReference>
<feature type="binding site" evidence="2">
    <location>
        <position position="89"/>
    </location>
    <ligand>
        <name>Cu cation</name>
        <dbReference type="ChEBI" id="CHEBI:23378"/>
    </ligand>
</feature>
<evidence type="ECO:0000256" key="2">
    <source>
        <dbReference type="PIRSR" id="PIRSR603782-1"/>
    </source>
</evidence>
<evidence type="ECO:0000256" key="4">
    <source>
        <dbReference type="SAM" id="Phobius"/>
    </source>
</evidence>
<dbReference type="AlphaFoldDB" id="A0A953JF73"/>
<keyword evidence="3" id="KW-1015">Disulfide bond</keyword>
<feature type="signal peptide" evidence="5">
    <location>
        <begin position="1"/>
        <end position="19"/>
    </location>
</feature>
<proteinExistence type="inferred from homology"/>
<feature type="disulfide bond" description="Redox-active" evidence="3">
    <location>
        <begin position="85"/>
        <end position="89"/>
    </location>
</feature>
<organism evidence="6 7">
    <name type="scientific">Candidatus Nitrobium versatile</name>
    <dbReference type="NCBI Taxonomy" id="2884831"/>
    <lineage>
        <taxon>Bacteria</taxon>
        <taxon>Pseudomonadati</taxon>
        <taxon>Nitrospirota</taxon>
        <taxon>Nitrospiria</taxon>
        <taxon>Nitrospirales</taxon>
        <taxon>Nitrospiraceae</taxon>
        <taxon>Candidatus Nitrobium</taxon>
    </lineage>
</organism>
<accession>A0A953JF73</accession>
<evidence type="ECO:0000313" key="6">
    <source>
        <dbReference type="EMBL" id="MBZ0157525.1"/>
    </source>
</evidence>
<evidence type="ECO:0000256" key="3">
    <source>
        <dbReference type="PIRSR" id="PIRSR603782-2"/>
    </source>
</evidence>
<keyword evidence="5" id="KW-0732">Signal</keyword>
<reference evidence="6" key="1">
    <citation type="journal article" date="2021" name="bioRxiv">
        <title>Unraveling nitrogen, sulfur and carbon metabolic pathways and microbial community transcriptional responses to substrate deprivation and toxicity stresses in a bioreactor mimicking anoxic brackish coastal sediment conditions.</title>
        <authorList>
            <person name="Martins P.D."/>
            <person name="Echeveste M.J."/>
            <person name="Arshad A."/>
            <person name="Kurth J."/>
            <person name="Ouboter H."/>
            <person name="Jetten M.S.M."/>
            <person name="Welte C.U."/>
        </authorList>
    </citation>
    <scope>NUCLEOTIDE SEQUENCE</scope>
    <source>
        <strain evidence="6">MAG_39</strain>
    </source>
</reference>
<keyword evidence="2" id="KW-0479">Metal-binding</keyword>
<dbReference type="InterPro" id="IPR003782">
    <property type="entry name" value="SCO1/SenC"/>
</dbReference>
<reference evidence="6" key="2">
    <citation type="submission" date="2021-08" db="EMBL/GenBank/DDBJ databases">
        <authorList>
            <person name="Dalcin Martins P."/>
        </authorList>
    </citation>
    <scope>NUCLEOTIDE SEQUENCE</scope>
    <source>
        <strain evidence="6">MAG_39</strain>
    </source>
</reference>
<evidence type="ECO:0000256" key="1">
    <source>
        <dbReference type="ARBA" id="ARBA00010996"/>
    </source>
</evidence>
<gene>
    <name evidence="6" type="ORF">K8I29_15105</name>
</gene>
<feature type="binding site" evidence="2">
    <location>
        <position position="85"/>
    </location>
    <ligand>
        <name>Cu cation</name>
        <dbReference type="ChEBI" id="CHEBI:23378"/>
    </ligand>
</feature>
<evidence type="ECO:0000313" key="7">
    <source>
        <dbReference type="Proteomes" id="UP000705867"/>
    </source>
</evidence>
<sequence length="284" mass="31207">MKKIAFTLFMACMLLQAAASGDFRHTAGNPGGQPGAGPGSEAAFEERTGYSLPLDAFLYDEEGRGAALREFLGTPAILVITYYQCSHICPQVFGGLADAVGKLKSEPGRDFRILSLSFDATDTPEYARSKKVNYIKAIGKPFPDGAWKFLTGRREDILRVTEAAGIRFKQVPHGYIHPEVLLFLSPEGKITKSLPVSRYQYGAGYPVTFSPVELEKALSEASRGEVQRGGKKTPFYCFHHEPDLQDAFAAFSRIAGGATLTVLGVLFLFLRAEEKRKRTNGRRE</sequence>
<feature type="transmembrane region" description="Helical" evidence="4">
    <location>
        <begin position="247"/>
        <end position="270"/>
    </location>
</feature>
<keyword evidence="4" id="KW-0812">Transmembrane</keyword>
<dbReference type="InterPro" id="IPR036249">
    <property type="entry name" value="Thioredoxin-like_sf"/>
</dbReference>
<keyword evidence="2" id="KW-0186">Copper</keyword>
<comment type="similarity">
    <text evidence="1">Belongs to the SCO1/2 family.</text>
</comment>
<dbReference type="EMBL" id="JAIOIV010000119">
    <property type="protein sequence ID" value="MBZ0157525.1"/>
    <property type="molecule type" value="Genomic_DNA"/>
</dbReference>